<feature type="compositionally biased region" description="Polar residues" evidence="1">
    <location>
        <begin position="106"/>
        <end position="124"/>
    </location>
</feature>
<evidence type="ECO:0000313" key="3">
    <source>
        <dbReference type="Proteomes" id="UP001367676"/>
    </source>
</evidence>
<evidence type="ECO:0000313" key="2">
    <source>
        <dbReference type="EMBL" id="KAK7595190.1"/>
    </source>
</evidence>
<feature type="compositionally biased region" description="Basic and acidic residues" evidence="1">
    <location>
        <begin position="297"/>
        <end position="310"/>
    </location>
</feature>
<dbReference type="InterPro" id="IPR036157">
    <property type="entry name" value="dUTPase-like_sf"/>
</dbReference>
<dbReference type="SUPFAM" id="SSF51283">
    <property type="entry name" value="dUTPase-like"/>
    <property type="match status" value="1"/>
</dbReference>
<reference evidence="2 3" key="1">
    <citation type="submission" date="2024-03" db="EMBL/GenBank/DDBJ databases">
        <title>Adaptation during the transition from Ophiocordyceps entomopathogen to insect associate is accompanied by gene loss and intensified selection.</title>
        <authorList>
            <person name="Ward C.M."/>
            <person name="Onetto C.A."/>
            <person name="Borneman A.R."/>
        </authorList>
    </citation>
    <scope>NUCLEOTIDE SEQUENCE [LARGE SCALE GENOMIC DNA]</scope>
    <source>
        <strain evidence="2">AWRI1</strain>
        <tissue evidence="2">Single Adult Female</tissue>
    </source>
</reference>
<sequence>MSHWIFSSRAPSTDPKLAFNSNTVQHLEFIFQDFKPYVLALDITNANCSMQFNRRVFQTELEGRLQKNKLYHIGVQGVFNPPLVYHPNTSILINEPLQLAPSTATQTLASNSNARPPVQNQGAITLTPPPTPPRLENSPQASAPVLMVIKLSSHAIVPQKDANSNSLKIFAPFDFYIPPNSVFNLKLGYALISPPSFCLKLELTVPDKNVYLKESVATCGFYEPLVLTFCNSDPSQLVYITRNSLIATVTCHRIFPTSVLLLEHVLDPILDIDSSTNASSDGTSTTGGNNTSNTRSFLERDPSDPKDVPPTKKTSI</sequence>
<gene>
    <name evidence="2" type="ORF">V9T40_001623</name>
</gene>
<feature type="region of interest" description="Disordered" evidence="1">
    <location>
        <begin position="277"/>
        <end position="316"/>
    </location>
</feature>
<dbReference type="Proteomes" id="UP001367676">
    <property type="component" value="Unassembled WGS sequence"/>
</dbReference>
<name>A0AAN9TMX6_9HEMI</name>
<comment type="caution">
    <text evidence="2">The sequence shown here is derived from an EMBL/GenBank/DDBJ whole genome shotgun (WGS) entry which is preliminary data.</text>
</comment>
<feature type="compositionally biased region" description="Low complexity" evidence="1">
    <location>
        <begin position="277"/>
        <end position="294"/>
    </location>
</feature>
<feature type="region of interest" description="Disordered" evidence="1">
    <location>
        <begin position="106"/>
        <end position="138"/>
    </location>
</feature>
<protein>
    <submittedName>
        <fullName evidence="2">Uncharacterized protein</fullName>
    </submittedName>
</protein>
<keyword evidence="3" id="KW-1185">Reference proteome</keyword>
<proteinExistence type="predicted"/>
<accession>A0AAN9TMX6</accession>
<organism evidence="2 3">
    <name type="scientific">Parthenolecanium corni</name>
    <dbReference type="NCBI Taxonomy" id="536013"/>
    <lineage>
        <taxon>Eukaryota</taxon>
        <taxon>Metazoa</taxon>
        <taxon>Ecdysozoa</taxon>
        <taxon>Arthropoda</taxon>
        <taxon>Hexapoda</taxon>
        <taxon>Insecta</taxon>
        <taxon>Pterygota</taxon>
        <taxon>Neoptera</taxon>
        <taxon>Paraneoptera</taxon>
        <taxon>Hemiptera</taxon>
        <taxon>Sternorrhyncha</taxon>
        <taxon>Coccoidea</taxon>
        <taxon>Coccidae</taxon>
        <taxon>Parthenolecanium</taxon>
    </lineage>
</organism>
<evidence type="ECO:0000256" key="1">
    <source>
        <dbReference type="SAM" id="MobiDB-lite"/>
    </source>
</evidence>
<dbReference type="EMBL" id="JBBCAQ010000019">
    <property type="protein sequence ID" value="KAK7595190.1"/>
    <property type="molecule type" value="Genomic_DNA"/>
</dbReference>
<dbReference type="AlphaFoldDB" id="A0AAN9TMX6"/>